<dbReference type="OrthoDB" id="6078042at2759"/>
<evidence type="ECO:0000256" key="4">
    <source>
        <dbReference type="ARBA" id="ARBA00022833"/>
    </source>
</evidence>
<dbReference type="PROSITE" id="PS50089">
    <property type="entry name" value="ZF_RING_2"/>
    <property type="match status" value="1"/>
</dbReference>
<dbReference type="Pfam" id="PF13920">
    <property type="entry name" value="zf-C3HC4_3"/>
    <property type="match status" value="1"/>
</dbReference>
<dbReference type="Proteomes" id="UP000790347">
    <property type="component" value="Unassembled WGS sequence"/>
</dbReference>
<dbReference type="PANTHER" id="PTHR12429:SF6">
    <property type="entry name" value="PROTEIN NEURALIZED"/>
    <property type="match status" value="1"/>
</dbReference>
<keyword evidence="10" id="KW-1185">Reference proteome</keyword>
<dbReference type="InterPro" id="IPR006573">
    <property type="entry name" value="NHR_dom"/>
</dbReference>
<evidence type="ECO:0000256" key="3">
    <source>
        <dbReference type="ARBA" id="ARBA00022771"/>
    </source>
</evidence>
<dbReference type="SUPFAM" id="SSF57850">
    <property type="entry name" value="RING/U-box"/>
    <property type="match status" value="1"/>
</dbReference>
<feature type="domain" description="NHR" evidence="7">
    <location>
        <begin position="235"/>
        <end position="390"/>
    </location>
</feature>
<feature type="domain" description="NHR" evidence="7">
    <location>
        <begin position="31"/>
        <end position="186"/>
    </location>
</feature>
<dbReference type="InterPro" id="IPR001841">
    <property type="entry name" value="Znf_RING"/>
</dbReference>
<accession>A0A922IDZ9</accession>
<name>A0A922IDZ9_DERFA</name>
<evidence type="ECO:0000313" key="9">
    <source>
        <dbReference type="EMBL" id="KAH9528285.1"/>
    </source>
</evidence>
<gene>
    <name evidence="9" type="primary">NEURL1B</name>
    <name evidence="9" type="ORF">DERF_002241</name>
    <name evidence="8" type="ORF">HUG17_10207</name>
</gene>
<dbReference type="EMBL" id="SDOV01000010">
    <property type="protein sequence ID" value="KAH7636237.1"/>
    <property type="molecule type" value="Genomic_DNA"/>
</dbReference>
<feature type="domain" description="RING-type" evidence="6">
    <location>
        <begin position="545"/>
        <end position="584"/>
    </location>
</feature>
<evidence type="ECO:0000256" key="2">
    <source>
        <dbReference type="ARBA" id="ARBA00022737"/>
    </source>
</evidence>
<proteinExistence type="predicted"/>
<keyword evidence="4" id="KW-0862">Zinc</keyword>
<dbReference type="FunFam" id="2.60.120.920:FF:000005">
    <property type="entry name" value="Putative E3 ubiquitin-protein ligase NEURL1B"/>
    <property type="match status" value="2"/>
</dbReference>
<reference evidence="8" key="3">
    <citation type="journal article" date="2021" name="World Allergy Organ. J.">
        <title>Chromosome-level assembly of Dermatophagoides farinae genome and transcriptome reveals two novel allergens Der f 37 and Der f 39.</title>
        <authorList>
            <person name="Chen J."/>
            <person name="Cai Z."/>
            <person name="Fan D."/>
            <person name="Hu J."/>
            <person name="Hou Y."/>
            <person name="He Y."/>
            <person name="Zhang Z."/>
            <person name="Zhao Z."/>
            <person name="Gao P."/>
            <person name="Hu W."/>
            <person name="Sun J."/>
            <person name="Li J."/>
            <person name="Ji K."/>
        </authorList>
    </citation>
    <scope>NUCLEOTIDE SEQUENCE</scope>
    <source>
        <strain evidence="8">JKM2019</strain>
    </source>
</reference>
<dbReference type="InterPro" id="IPR037962">
    <property type="entry name" value="Neuralized"/>
</dbReference>
<dbReference type="EMBL" id="ASGP02000001">
    <property type="protein sequence ID" value="KAH9528285.1"/>
    <property type="molecule type" value="Genomic_DNA"/>
</dbReference>
<dbReference type="GO" id="GO:0061630">
    <property type="term" value="F:ubiquitin protein ligase activity"/>
    <property type="evidence" value="ECO:0007669"/>
    <property type="project" value="TreeGrafter"/>
</dbReference>
<comment type="caution">
    <text evidence="9">The sequence shown here is derived from an EMBL/GenBank/DDBJ whole genome shotgun (WGS) entry which is preliminary data.</text>
</comment>
<dbReference type="SMART" id="SM00184">
    <property type="entry name" value="RING"/>
    <property type="match status" value="1"/>
</dbReference>
<dbReference type="Gene3D" id="3.30.40.10">
    <property type="entry name" value="Zinc/RING finger domain, C3HC4 (zinc finger)"/>
    <property type="match status" value="1"/>
</dbReference>
<reference evidence="8" key="2">
    <citation type="submission" date="2020-06" db="EMBL/GenBank/DDBJ databases">
        <authorList>
            <person name="Ji K."/>
            <person name="Li J."/>
        </authorList>
    </citation>
    <scope>NUCLEOTIDE SEQUENCE</scope>
    <source>
        <strain evidence="8">JKM2019</strain>
        <tissue evidence="8">Whole body</tissue>
    </source>
</reference>
<keyword evidence="1" id="KW-0479">Metal-binding</keyword>
<evidence type="ECO:0000313" key="10">
    <source>
        <dbReference type="Proteomes" id="UP000790347"/>
    </source>
</evidence>
<dbReference type="InterPro" id="IPR043136">
    <property type="entry name" value="B30.2/SPRY_sf"/>
</dbReference>
<evidence type="ECO:0000313" key="8">
    <source>
        <dbReference type="EMBL" id="KAH7636237.1"/>
    </source>
</evidence>
<sequence length="596" mass="68308">MKLLKKIRRIASQKNLSCTTQQQIATNNLTPIGFHSVHGENIRITGNGMIAERVGSYCRGICFSNRPVRYNEHISIRIVEMSDFWSGVLRFGFTTKDPSTLRNSLPKYACPNLTNCGHTFAKALPERYSHKNCILSFYLSTNGNVHYSINNVDKGIILENVKINNGPFWAVIDLYGNTQKIELIDPRYQPNNSCNKNMYIEPERLYTSVSMMDLPNEMSHEPSPQIYSNKFLEQSIQFHRTRGCNVRLSSNKCVAERNSNHYSQGYVFTQRPLAIGEKIVLQILRTDEMFTGSLAFGLTSCNPNFLNVADLPEDSHHLLDRPEYWTVIKDVANSPMAGDEIAFTITESGEVIMTKNRQRPITLMHVDISQNLWGFFDLYGSTIKVRLLGSQTINHHKSQMNLANHHSIQSNRPLMNAISMYNVYKSSQMEYSIALNHNHNHNHHHHNQHQSYHTKQKPTIMTTQQQQQQNWPYVTYPTIQRENKANANKKAYHQHNYNYKNNDYHHVDGKLYNQISKSLTNSTSLSSSSSSSTTSSPSTTFGNECVVCYEEPINSVFYTCGHVCMCFKCSVKQWQTSGHCPICRAKIVDVIRTYWS</sequence>
<keyword evidence="2" id="KW-0677">Repeat</keyword>
<reference evidence="9" key="4">
    <citation type="journal article" date="2022" name="Res Sq">
        <title>Comparative Genomics Reveals Insights into the Divergent Evolution of Astigmatic Mites and Household Pest Adaptations.</title>
        <authorList>
            <person name="Xiong Q."/>
            <person name="Wan A.T.-Y."/>
            <person name="Liu X.-Y."/>
            <person name="Fung C.S.-H."/>
            <person name="Xiao X."/>
            <person name="Malainual N."/>
            <person name="Hou J."/>
            <person name="Wang L."/>
            <person name="Wang M."/>
            <person name="Yang K."/>
            <person name="Cui Y."/>
            <person name="Leung E."/>
            <person name="Nong W."/>
            <person name="Shin S.-K."/>
            <person name="Au S."/>
            <person name="Jeong K.Y."/>
            <person name="Chew F.T."/>
            <person name="Hui J."/>
            <person name="Leung T.F."/>
            <person name="Tungtrongchitr A."/>
            <person name="Zhong N."/>
            <person name="Liu Z."/>
            <person name="Tsui S."/>
        </authorList>
    </citation>
    <scope>NUCLEOTIDE SEQUENCE</scope>
    <source>
        <strain evidence="9">Derf</strain>
        <tissue evidence="9">Whole organism</tissue>
    </source>
</reference>
<dbReference type="Pfam" id="PF07177">
    <property type="entry name" value="Neuralized"/>
    <property type="match status" value="2"/>
</dbReference>
<evidence type="ECO:0000259" key="7">
    <source>
        <dbReference type="PROSITE" id="PS51065"/>
    </source>
</evidence>
<dbReference type="PANTHER" id="PTHR12429">
    <property type="entry name" value="NEURALIZED"/>
    <property type="match status" value="1"/>
</dbReference>
<evidence type="ECO:0000259" key="6">
    <source>
        <dbReference type="PROSITE" id="PS50089"/>
    </source>
</evidence>
<dbReference type="AlphaFoldDB" id="A0A922IDZ9"/>
<organism evidence="9 10">
    <name type="scientific">Dermatophagoides farinae</name>
    <name type="common">American house dust mite</name>
    <dbReference type="NCBI Taxonomy" id="6954"/>
    <lineage>
        <taxon>Eukaryota</taxon>
        <taxon>Metazoa</taxon>
        <taxon>Ecdysozoa</taxon>
        <taxon>Arthropoda</taxon>
        <taxon>Chelicerata</taxon>
        <taxon>Arachnida</taxon>
        <taxon>Acari</taxon>
        <taxon>Acariformes</taxon>
        <taxon>Sarcoptiformes</taxon>
        <taxon>Astigmata</taxon>
        <taxon>Psoroptidia</taxon>
        <taxon>Analgoidea</taxon>
        <taxon>Pyroglyphidae</taxon>
        <taxon>Dermatophagoidinae</taxon>
        <taxon>Dermatophagoides</taxon>
    </lineage>
</organism>
<dbReference type="CDD" id="cd16647">
    <property type="entry name" value="mRING-HC-C3HC5_NEU1"/>
    <property type="match status" value="1"/>
</dbReference>
<reference evidence="9" key="1">
    <citation type="submission" date="2013-05" db="EMBL/GenBank/DDBJ databases">
        <authorList>
            <person name="Yim A.K.Y."/>
            <person name="Chan T.F."/>
            <person name="Ji K.M."/>
            <person name="Liu X.Y."/>
            <person name="Zhou J.W."/>
            <person name="Li R.Q."/>
            <person name="Yang K.Y."/>
            <person name="Li J."/>
            <person name="Li M."/>
            <person name="Law P.T.W."/>
            <person name="Wu Y.L."/>
            <person name="Cai Z.L."/>
            <person name="Qin H."/>
            <person name="Bao Y."/>
            <person name="Leung R.K.K."/>
            <person name="Ng P.K.S."/>
            <person name="Zou J."/>
            <person name="Zhong X.J."/>
            <person name="Ran P.X."/>
            <person name="Zhong N.S."/>
            <person name="Liu Z.G."/>
            <person name="Tsui S.K.W."/>
        </authorList>
    </citation>
    <scope>NUCLEOTIDE SEQUENCE</scope>
    <source>
        <strain evidence="9">Derf</strain>
        <tissue evidence="9">Whole organism</tissue>
    </source>
</reference>
<protein>
    <submittedName>
        <fullName evidence="9">E3 ubiquitin-protein ligase neurl1b</fullName>
    </submittedName>
    <submittedName>
        <fullName evidence="8">Neuralized-like protein 4-like protein</fullName>
    </submittedName>
</protein>
<evidence type="ECO:0000256" key="5">
    <source>
        <dbReference type="PROSITE-ProRule" id="PRU00175"/>
    </source>
</evidence>
<dbReference type="InterPro" id="IPR013083">
    <property type="entry name" value="Znf_RING/FYVE/PHD"/>
</dbReference>
<dbReference type="GO" id="GO:0008270">
    <property type="term" value="F:zinc ion binding"/>
    <property type="evidence" value="ECO:0007669"/>
    <property type="project" value="UniProtKB-KW"/>
</dbReference>
<dbReference type="Proteomes" id="UP000828236">
    <property type="component" value="Unassembled WGS sequence"/>
</dbReference>
<keyword evidence="3 5" id="KW-0863">Zinc-finger</keyword>
<dbReference type="PROSITE" id="PS51065">
    <property type="entry name" value="NHR"/>
    <property type="match status" value="2"/>
</dbReference>
<dbReference type="SMART" id="SM00588">
    <property type="entry name" value="NEUZ"/>
    <property type="match status" value="2"/>
</dbReference>
<dbReference type="Gene3D" id="2.60.120.920">
    <property type="match status" value="2"/>
</dbReference>
<evidence type="ECO:0000256" key="1">
    <source>
        <dbReference type="ARBA" id="ARBA00022723"/>
    </source>
</evidence>